<keyword evidence="3" id="KW-0805">Transcription regulation</keyword>
<dbReference type="PRINTS" id="PR00035">
    <property type="entry name" value="HTHGNTR"/>
</dbReference>
<dbReference type="Gene3D" id="3.90.1150.10">
    <property type="entry name" value="Aspartate Aminotransferase, domain 1"/>
    <property type="match status" value="1"/>
</dbReference>
<keyword evidence="7" id="KW-0032">Aminotransferase</keyword>
<dbReference type="CDD" id="cd00609">
    <property type="entry name" value="AAT_like"/>
    <property type="match status" value="1"/>
</dbReference>
<dbReference type="Gene3D" id="1.10.10.10">
    <property type="entry name" value="Winged helix-like DNA-binding domain superfamily/Winged helix DNA-binding domain"/>
    <property type="match status" value="1"/>
</dbReference>
<keyword evidence="5" id="KW-0804">Transcription</keyword>
<dbReference type="Proteomes" id="UP001501705">
    <property type="component" value="Unassembled WGS sequence"/>
</dbReference>
<keyword evidence="7" id="KW-0808">Transferase</keyword>
<dbReference type="InterPro" id="IPR015421">
    <property type="entry name" value="PyrdxlP-dep_Trfase_major"/>
</dbReference>
<dbReference type="SUPFAM" id="SSF46785">
    <property type="entry name" value="Winged helix' DNA-binding domain"/>
    <property type="match status" value="1"/>
</dbReference>
<dbReference type="PROSITE" id="PS50949">
    <property type="entry name" value="HTH_GNTR"/>
    <property type="match status" value="1"/>
</dbReference>
<evidence type="ECO:0000256" key="3">
    <source>
        <dbReference type="ARBA" id="ARBA00023015"/>
    </source>
</evidence>
<gene>
    <name evidence="7" type="ORF">GCM10009804_56610</name>
</gene>
<dbReference type="EMBL" id="BAAAPH010000021">
    <property type="protein sequence ID" value="GAA1592807.1"/>
    <property type="molecule type" value="Genomic_DNA"/>
</dbReference>
<dbReference type="InterPro" id="IPR051446">
    <property type="entry name" value="HTH_trans_reg/aminotransferase"/>
</dbReference>
<keyword evidence="4" id="KW-0238">DNA-binding</keyword>
<evidence type="ECO:0000313" key="7">
    <source>
        <dbReference type="EMBL" id="GAA1592807.1"/>
    </source>
</evidence>
<proteinExistence type="inferred from homology"/>
<protein>
    <submittedName>
        <fullName evidence="7">PLP-dependent aminotransferase family protein</fullName>
    </submittedName>
</protein>
<reference evidence="7 8" key="1">
    <citation type="journal article" date="2019" name="Int. J. Syst. Evol. Microbiol.">
        <title>The Global Catalogue of Microorganisms (GCM) 10K type strain sequencing project: providing services to taxonomists for standard genome sequencing and annotation.</title>
        <authorList>
            <consortium name="The Broad Institute Genomics Platform"/>
            <consortium name="The Broad Institute Genome Sequencing Center for Infectious Disease"/>
            <person name="Wu L."/>
            <person name="Ma J."/>
        </authorList>
    </citation>
    <scope>NUCLEOTIDE SEQUENCE [LARGE SCALE GENOMIC DNA]</scope>
    <source>
        <strain evidence="7 8">JCM 15572</strain>
    </source>
</reference>
<dbReference type="RefSeq" id="WP_344238129.1">
    <property type="nucleotide sequence ID" value="NZ_BAAAPH010000021.1"/>
</dbReference>
<dbReference type="SMART" id="SM00345">
    <property type="entry name" value="HTH_GNTR"/>
    <property type="match status" value="1"/>
</dbReference>
<dbReference type="Pfam" id="PF00392">
    <property type="entry name" value="GntR"/>
    <property type="match status" value="1"/>
</dbReference>
<dbReference type="InterPro" id="IPR015422">
    <property type="entry name" value="PyrdxlP-dep_Trfase_small"/>
</dbReference>
<dbReference type="InterPro" id="IPR004839">
    <property type="entry name" value="Aminotransferase_I/II_large"/>
</dbReference>
<keyword evidence="8" id="KW-1185">Reference proteome</keyword>
<dbReference type="Gene3D" id="3.40.640.10">
    <property type="entry name" value="Type I PLP-dependent aspartate aminotransferase-like (Major domain)"/>
    <property type="match status" value="1"/>
</dbReference>
<evidence type="ECO:0000256" key="1">
    <source>
        <dbReference type="ARBA" id="ARBA00005384"/>
    </source>
</evidence>
<keyword evidence="2" id="KW-0663">Pyridoxal phosphate</keyword>
<evidence type="ECO:0000256" key="5">
    <source>
        <dbReference type="ARBA" id="ARBA00023163"/>
    </source>
</evidence>
<dbReference type="Pfam" id="PF00155">
    <property type="entry name" value="Aminotran_1_2"/>
    <property type="match status" value="1"/>
</dbReference>
<dbReference type="SUPFAM" id="SSF53383">
    <property type="entry name" value="PLP-dependent transferases"/>
    <property type="match status" value="1"/>
</dbReference>
<comment type="caution">
    <text evidence="7">The sequence shown here is derived from an EMBL/GenBank/DDBJ whole genome shotgun (WGS) entry which is preliminary data.</text>
</comment>
<comment type="similarity">
    <text evidence="1">In the C-terminal section; belongs to the class-I pyridoxal-phosphate-dependent aminotransferase family.</text>
</comment>
<accession>A0ABN2E0X6</accession>
<name>A0ABN2E0X6_9ACTN</name>
<sequence length="451" mass="48590">MWRVGDLDGTDGTKTEQVEGLVLRRIERGELSIGSRLPSERVLAERLGVSRVTVVRALENLRRDGVLETKRGSGTVVRPLDRLLDPVAPVSTVTPGDQPVLDLRFATTAAPHDVAEAAAQIVEDGLPQAMGGDGPPPGGSQELRVALAERLTQEGVPTEPSQLTLTVGAAAGLNAALAGLDLGPGVAITESPTYPAAFDLLRKHRLDVAGWPAGVWDTDQLAHLCRRHRPKVIYLQADNHNPTGLSLPADRRTAVVEIARRYGAALISDETMRPLWLANGKQAEPLSRYPRTVSVGSLSKTVWGGLRVGWVRTGKQLRRRINTAAQLSVASPSALDDLLAQAIIPKLDKVISRRRTRLRANLNALETGLRSLDGVVWPTPTGGMTLWLELTETRARRVLESAREQGLLLGAGDLFTPDGTDRRHIRIPFTAPPATLRLVVARLGAAISQST</sequence>
<evidence type="ECO:0000256" key="2">
    <source>
        <dbReference type="ARBA" id="ARBA00022898"/>
    </source>
</evidence>
<evidence type="ECO:0000259" key="6">
    <source>
        <dbReference type="PROSITE" id="PS50949"/>
    </source>
</evidence>
<evidence type="ECO:0000256" key="4">
    <source>
        <dbReference type="ARBA" id="ARBA00023125"/>
    </source>
</evidence>
<dbReference type="InterPro" id="IPR015424">
    <property type="entry name" value="PyrdxlP-dep_Trfase"/>
</dbReference>
<dbReference type="GO" id="GO:0008483">
    <property type="term" value="F:transaminase activity"/>
    <property type="evidence" value="ECO:0007669"/>
    <property type="project" value="UniProtKB-KW"/>
</dbReference>
<organism evidence="7 8">
    <name type="scientific">Kribbella hippodromi</name>
    <dbReference type="NCBI Taxonomy" id="434347"/>
    <lineage>
        <taxon>Bacteria</taxon>
        <taxon>Bacillati</taxon>
        <taxon>Actinomycetota</taxon>
        <taxon>Actinomycetes</taxon>
        <taxon>Propionibacteriales</taxon>
        <taxon>Kribbellaceae</taxon>
        <taxon>Kribbella</taxon>
    </lineage>
</organism>
<dbReference type="InterPro" id="IPR036388">
    <property type="entry name" value="WH-like_DNA-bd_sf"/>
</dbReference>
<feature type="domain" description="HTH gntR-type" evidence="6">
    <location>
        <begin position="12"/>
        <end position="80"/>
    </location>
</feature>
<dbReference type="PANTHER" id="PTHR46577">
    <property type="entry name" value="HTH-TYPE TRANSCRIPTIONAL REGULATORY PROTEIN GABR"/>
    <property type="match status" value="1"/>
</dbReference>
<dbReference type="CDD" id="cd07377">
    <property type="entry name" value="WHTH_GntR"/>
    <property type="match status" value="1"/>
</dbReference>
<dbReference type="InterPro" id="IPR036390">
    <property type="entry name" value="WH_DNA-bd_sf"/>
</dbReference>
<dbReference type="InterPro" id="IPR000524">
    <property type="entry name" value="Tscrpt_reg_HTH_GntR"/>
</dbReference>
<dbReference type="PANTHER" id="PTHR46577:SF1">
    <property type="entry name" value="HTH-TYPE TRANSCRIPTIONAL REGULATORY PROTEIN GABR"/>
    <property type="match status" value="1"/>
</dbReference>
<evidence type="ECO:0000313" key="8">
    <source>
        <dbReference type="Proteomes" id="UP001501705"/>
    </source>
</evidence>